<comment type="catalytic activity">
    <reaction evidence="7">
        <text>L-aspartate + L-glutamine + ATP + H2O = L-asparagine + L-glutamate + AMP + diphosphate + H(+)</text>
        <dbReference type="Rhea" id="RHEA:12228"/>
        <dbReference type="ChEBI" id="CHEBI:15377"/>
        <dbReference type="ChEBI" id="CHEBI:15378"/>
        <dbReference type="ChEBI" id="CHEBI:29985"/>
        <dbReference type="ChEBI" id="CHEBI:29991"/>
        <dbReference type="ChEBI" id="CHEBI:30616"/>
        <dbReference type="ChEBI" id="CHEBI:33019"/>
        <dbReference type="ChEBI" id="CHEBI:58048"/>
        <dbReference type="ChEBI" id="CHEBI:58359"/>
        <dbReference type="ChEBI" id="CHEBI:456215"/>
        <dbReference type="EC" id="6.3.5.4"/>
    </reaction>
</comment>
<organism evidence="9 10">
    <name type="scientific">Dokdonella ginsengisoli</name>
    <dbReference type="NCBI Taxonomy" id="363846"/>
    <lineage>
        <taxon>Bacteria</taxon>
        <taxon>Pseudomonadati</taxon>
        <taxon>Pseudomonadota</taxon>
        <taxon>Gammaproteobacteria</taxon>
        <taxon>Lysobacterales</taxon>
        <taxon>Rhodanobacteraceae</taxon>
        <taxon>Dokdonella</taxon>
    </lineage>
</organism>
<dbReference type="CDD" id="cd01991">
    <property type="entry name" value="Asn_synthase_B_C"/>
    <property type="match status" value="1"/>
</dbReference>
<evidence type="ECO:0000256" key="2">
    <source>
        <dbReference type="ARBA" id="ARBA00005752"/>
    </source>
</evidence>
<evidence type="ECO:0000256" key="4">
    <source>
        <dbReference type="ARBA" id="ARBA00022741"/>
    </source>
</evidence>
<evidence type="ECO:0000259" key="8">
    <source>
        <dbReference type="PROSITE" id="PS51278"/>
    </source>
</evidence>
<dbReference type="InterPro" id="IPR017932">
    <property type="entry name" value="GATase_2_dom"/>
</dbReference>
<dbReference type="PANTHER" id="PTHR43284">
    <property type="entry name" value="ASPARAGINE SYNTHETASE (GLUTAMINE-HYDROLYZING)"/>
    <property type="match status" value="1"/>
</dbReference>
<comment type="similarity">
    <text evidence="2">Belongs to the asparagine synthetase family.</text>
</comment>
<keyword evidence="6" id="KW-0315">Glutamine amidotransferase</keyword>
<dbReference type="Gene3D" id="3.40.50.620">
    <property type="entry name" value="HUPs"/>
    <property type="match status" value="1"/>
</dbReference>
<dbReference type="PANTHER" id="PTHR43284:SF1">
    <property type="entry name" value="ASPARAGINE SYNTHETASE"/>
    <property type="match status" value="1"/>
</dbReference>
<keyword evidence="9" id="KW-0436">Ligase</keyword>
<dbReference type="Proteomes" id="UP001595886">
    <property type="component" value="Unassembled WGS sequence"/>
</dbReference>
<dbReference type="Pfam" id="PF00733">
    <property type="entry name" value="Asn_synthase"/>
    <property type="match status" value="1"/>
</dbReference>
<sequence>MCGIVGIVAAPGQPLAEESVGRAMNAAIVHRGPDDEGIYRDEQAMIGMRRLSIIDLAGGHQPLHGAGGQVQVVFNGEIYNYRELRAELEQRGCRFATQSDTEVIVHGYLEFGERCFERLHGMFAIAIWDARSRTLLLARDRFGEKPLFYDDDGRRLAFASELKSLLQVPGFRREIDADAVQSYLCFGYVPAPASIFAGVRKLPPAHYLRYAGGRCSLHRYWTLEFGQRAGLSEADAENELESLLEQAVSSRLVADVPFGAFLSGGLDSSVVVALMARQMNRPVSTFSIGFREDAFNELSDARRVAQHFGTDHHEFIVEPDAVELFEKLVWHLDEPFADSSAIPTYLVAQLARRSVKMVLTGDGGDEALAGYDRYLRYLRLRRLGAARPLAALAARAGGHLLPGSRGYRLRRIGERLAQTFPDDYLSGVALTRADTAAALLGRAEPDHYRGLDAILREVPDGDPLDRIVAIDLHSYLPDDILVKLDRTAMANSLEGRAPLLDHRLVEFAVRLPHELRVRDGRGKYLLRKVAERWLPPAQLSKPKQGFAIPLADWFRGDLRELAADVIGSRAFRERGLLDANVAAAHLAAHVAGDADHGEILWSIVSLESWARRFLDGVVPA</sequence>
<dbReference type="Gene3D" id="3.60.20.10">
    <property type="entry name" value="Glutamine Phosphoribosylpyrophosphate, subunit 1, domain 1"/>
    <property type="match status" value="1"/>
</dbReference>
<gene>
    <name evidence="9" type="primary">asnB</name>
    <name evidence="9" type="ORF">ACFO6Q_05285</name>
</gene>
<dbReference type="InterPro" id="IPR006426">
    <property type="entry name" value="Asn_synth_AEB"/>
</dbReference>
<accession>A0ABV9QQU0</accession>
<evidence type="ECO:0000313" key="9">
    <source>
        <dbReference type="EMBL" id="MFC4819723.1"/>
    </source>
</evidence>
<dbReference type="RefSeq" id="WP_380019518.1">
    <property type="nucleotide sequence ID" value="NZ_JBHSHD010000005.1"/>
</dbReference>
<comment type="pathway">
    <text evidence="1">Amino-acid biosynthesis; L-asparagine biosynthesis; L-asparagine from L-aspartate (L-Gln route): step 1/1.</text>
</comment>
<keyword evidence="4" id="KW-0547">Nucleotide-binding</keyword>
<protein>
    <recommendedName>
        <fullName evidence="3">asparagine synthase (glutamine-hydrolyzing)</fullName>
        <ecNumber evidence="3">6.3.5.4</ecNumber>
    </recommendedName>
</protein>
<dbReference type="InterPro" id="IPR014729">
    <property type="entry name" value="Rossmann-like_a/b/a_fold"/>
</dbReference>
<evidence type="ECO:0000256" key="1">
    <source>
        <dbReference type="ARBA" id="ARBA00005187"/>
    </source>
</evidence>
<dbReference type="SUPFAM" id="SSF52402">
    <property type="entry name" value="Adenine nucleotide alpha hydrolases-like"/>
    <property type="match status" value="1"/>
</dbReference>
<evidence type="ECO:0000256" key="7">
    <source>
        <dbReference type="ARBA" id="ARBA00048741"/>
    </source>
</evidence>
<evidence type="ECO:0000313" key="10">
    <source>
        <dbReference type="Proteomes" id="UP001595886"/>
    </source>
</evidence>
<evidence type="ECO:0000256" key="3">
    <source>
        <dbReference type="ARBA" id="ARBA00012737"/>
    </source>
</evidence>
<feature type="domain" description="Glutamine amidotransferase type-2" evidence="8">
    <location>
        <begin position="2"/>
        <end position="213"/>
    </location>
</feature>
<keyword evidence="5" id="KW-0067">ATP-binding</keyword>
<dbReference type="EMBL" id="JBHSHD010000005">
    <property type="protein sequence ID" value="MFC4819723.1"/>
    <property type="molecule type" value="Genomic_DNA"/>
</dbReference>
<dbReference type="InterPro" id="IPR029055">
    <property type="entry name" value="Ntn_hydrolases_N"/>
</dbReference>
<dbReference type="PROSITE" id="PS51278">
    <property type="entry name" value="GATASE_TYPE_2"/>
    <property type="match status" value="1"/>
</dbReference>
<dbReference type="InterPro" id="IPR001962">
    <property type="entry name" value="Asn_synthase"/>
</dbReference>
<dbReference type="GO" id="GO:0004066">
    <property type="term" value="F:asparagine synthase (glutamine-hydrolyzing) activity"/>
    <property type="evidence" value="ECO:0007669"/>
    <property type="project" value="UniProtKB-EC"/>
</dbReference>
<evidence type="ECO:0000256" key="5">
    <source>
        <dbReference type="ARBA" id="ARBA00022840"/>
    </source>
</evidence>
<dbReference type="EC" id="6.3.5.4" evidence="3"/>
<dbReference type="PIRSF" id="PIRSF001589">
    <property type="entry name" value="Asn_synthetase_glu-h"/>
    <property type="match status" value="1"/>
</dbReference>
<keyword evidence="10" id="KW-1185">Reference proteome</keyword>
<comment type="caution">
    <text evidence="9">The sequence shown here is derived from an EMBL/GenBank/DDBJ whole genome shotgun (WGS) entry which is preliminary data.</text>
</comment>
<dbReference type="SUPFAM" id="SSF56235">
    <property type="entry name" value="N-terminal nucleophile aminohydrolases (Ntn hydrolases)"/>
    <property type="match status" value="1"/>
</dbReference>
<dbReference type="NCBIfam" id="TIGR01536">
    <property type="entry name" value="asn_synth_AEB"/>
    <property type="match status" value="1"/>
</dbReference>
<dbReference type="InterPro" id="IPR051786">
    <property type="entry name" value="ASN_synthetase/amidase"/>
</dbReference>
<reference evidence="10" key="1">
    <citation type="journal article" date="2019" name="Int. J. Syst. Evol. Microbiol.">
        <title>The Global Catalogue of Microorganisms (GCM) 10K type strain sequencing project: providing services to taxonomists for standard genome sequencing and annotation.</title>
        <authorList>
            <consortium name="The Broad Institute Genomics Platform"/>
            <consortium name="The Broad Institute Genome Sequencing Center for Infectious Disease"/>
            <person name="Wu L."/>
            <person name="Ma J."/>
        </authorList>
    </citation>
    <scope>NUCLEOTIDE SEQUENCE [LARGE SCALE GENOMIC DNA]</scope>
    <source>
        <strain evidence="10">CCUG 30340</strain>
    </source>
</reference>
<name>A0ABV9QQU0_9GAMM</name>
<dbReference type="CDD" id="cd00712">
    <property type="entry name" value="AsnB"/>
    <property type="match status" value="1"/>
</dbReference>
<dbReference type="InterPro" id="IPR033738">
    <property type="entry name" value="AsnB_N"/>
</dbReference>
<proteinExistence type="inferred from homology"/>
<dbReference type="Pfam" id="PF13537">
    <property type="entry name" value="GATase_7"/>
    <property type="match status" value="1"/>
</dbReference>
<evidence type="ECO:0000256" key="6">
    <source>
        <dbReference type="ARBA" id="ARBA00022962"/>
    </source>
</evidence>